<comment type="caution">
    <text evidence="5">The sequence shown here is derived from an EMBL/GenBank/DDBJ whole genome shotgun (WGS) entry which is preliminary data.</text>
</comment>
<dbReference type="EMBL" id="NWUF01000013">
    <property type="protein sequence ID" value="PCE41625.1"/>
    <property type="molecule type" value="Genomic_DNA"/>
</dbReference>
<keyword evidence="1" id="KW-0805">Transcription regulation</keyword>
<dbReference type="KEGG" id="rdi:CMV14_09065"/>
<keyword evidence="3" id="KW-0804">Transcription</keyword>
<evidence type="ECO:0000256" key="2">
    <source>
        <dbReference type="ARBA" id="ARBA00023125"/>
    </source>
</evidence>
<dbReference type="InterPro" id="IPR012318">
    <property type="entry name" value="HTH_CRP"/>
</dbReference>
<reference evidence="5 6" key="1">
    <citation type="submission" date="2017-09" db="EMBL/GenBank/DDBJ databases">
        <title>The Catabolism of 3,6-Dichlorosalicylic acid is Initiated by the Cytochrome P450 Monooxygenase DsmABC in Rhizorhabdus dicambivorans Ndbn-20.</title>
        <authorList>
            <person name="Na L."/>
        </authorList>
    </citation>
    <scope>NUCLEOTIDE SEQUENCE [LARGE SCALE GENOMIC DNA]</scope>
    <source>
        <strain evidence="5 6">Ndbn-20m</strain>
    </source>
</reference>
<evidence type="ECO:0000256" key="3">
    <source>
        <dbReference type="ARBA" id="ARBA00023163"/>
    </source>
</evidence>
<dbReference type="GO" id="GO:0005829">
    <property type="term" value="C:cytosol"/>
    <property type="evidence" value="ECO:0007669"/>
    <property type="project" value="TreeGrafter"/>
</dbReference>
<dbReference type="SMART" id="SM00419">
    <property type="entry name" value="HTH_CRP"/>
    <property type="match status" value="1"/>
</dbReference>
<dbReference type="GO" id="GO:0003700">
    <property type="term" value="F:DNA-binding transcription factor activity"/>
    <property type="evidence" value="ECO:0007669"/>
    <property type="project" value="TreeGrafter"/>
</dbReference>
<name>A0A2A4FSA7_9SPHN</name>
<gene>
    <name evidence="5" type="ORF">COO09_13990</name>
</gene>
<keyword evidence="2" id="KW-0238">DNA-binding</keyword>
<evidence type="ECO:0000256" key="1">
    <source>
        <dbReference type="ARBA" id="ARBA00023015"/>
    </source>
</evidence>
<dbReference type="GO" id="GO:0003677">
    <property type="term" value="F:DNA binding"/>
    <property type="evidence" value="ECO:0007669"/>
    <property type="project" value="UniProtKB-KW"/>
</dbReference>
<proteinExistence type="predicted"/>
<dbReference type="Pfam" id="PF00027">
    <property type="entry name" value="cNMP_binding"/>
    <property type="match status" value="1"/>
</dbReference>
<dbReference type="InterPro" id="IPR014710">
    <property type="entry name" value="RmlC-like_jellyroll"/>
</dbReference>
<dbReference type="Pfam" id="PF13545">
    <property type="entry name" value="HTH_Crp_2"/>
    <property type="match status" value="1"/>
</dbReference>
<dbReference type="SUPFAM" id="SSF51206">
    <property type="entry name" value="cAMP-binding domain-like"/>
    <property type="match status" value="1"/>
</dbReference>
<dbReference type="SUPFAM" id="SSF46785">
    <property type="entry name" value="Winged helix' DNA-binding domain"/>
    <property type="match status" value="1"/>
</dbReference>
<dbReference type="OrthoDB" id="6155297at2"/>
<dbReference type="PROSITE" id="PS51063">
    <property type="entry name" value="HTH_CRP_2"/>
    <property type="match status" value="1"/>
</dbReference>
<protein>
    <submittedName>
        <fullName evidence="5">Crp/Fnr family transcriptional regulator</fullName>
    </submittedName>
</protein>
<dbReference type="PRINTS" id="PR00034">
    <property type="entry name" value="HTHCRP"/>
</dbReference>
<organism evidence="5 6">
    <name type="scientific">Rhizorhabdus dicambivorans</name>
    <dbReference type="NCBI Taxonomy" id="1850238"/>
    <lineage>
        <taxon>Bacteria</taxon>
        <taxon>Pseudomonadati</taxon>
        <taxon>Pseudomonadota</taxon>
        <taxon>Alphaproteobacteria</taxon>
        <taxon>Sphingomonadales</taxon>
        <taxon>Sphingomonadaceae</taxon>
        <taxon>Rhizorhabdus</taxon>
    </lineage>
</organism>
<keyword evidence="6" id="KW-1185">Reference proteome</keyword>
<evidence type="ECO:0000313" key="6">
    <source>
        <dbReference type="Proteomes" id="UP000218934"/>
    </source>
</evidence>
<dbReference type="Gene3D" id="2.60.120.10">
    <property type="entry name" value="Jelly Rolls"/>
    <property type="match status" value="1"/>
</dbReference>
<dbReference type="InterPro" id="IPR050397">
    <property type="entry name" value="Env_Response_Regulators"/>
</dbReference>
<dbReference type="PANTHER" id="PTHR24567:SF68">
    <property type="entry name" value="DNA-BINDING TRANSCRIPTIONAL DUAL REGULATOR CRP"/>
    <property type="match status" value="1"/>
</dbReference>
<feature type="domain" description="HTH crp-type" evidence="4">
    <location>
        <begin position="160"/>
        <end position="234"/>
    </location>
</feature>
<evidence type="ECO:0000259" key="4">
    <source>
        <dbReference type="PROSITE" id="PS51063"/>
    </source>
</evidence>
<accession>A0A2A4FSA7</accession>
<dbReference type="AlphaFoldDB" id="A0A2A4FSA7"/>
<dbReference type="CDD" id="cd00038">
    <property type="entry name" value="CAP_ED"/>
    <property type="match status" value="1"/>
</dbReference>
<dbReference type="InterPro" id="IPR036388">
    <property type="entry name" value="WH-like_DNA-bd_sf"/>
</dbReference>
<dbReference type="InterPro" id="IPR000595">
    <property type="entry name" value="cNMP-bd_dom"/>
</dbReference>
<dbReference type="Proteomes" id="UP000218934">
    <property type="component" value="Unassembled WGS sequence"/>
</dbReference>
<dbReference type="Gene3D" id="1.10.10.10">
    <property type="entry name" value="Winged helix-like DNA-binding domain superfamily/Winged helix DNA-binding domain"/>
    <property type="match status" value="1"/>
</dbReference>
<dbReference type="RefSeq" id="WP_066964336.1">
    <property type="nucleotide sequence ID" value="NZ_CP023449.1"/>
</dbReference>
<dbReference type="InterPro" id="IPR036390">
    <property type="entry name" value="WH_DNA-bd_sf"/>
</dbReference>
<dbReference type="InterPro" id="IPR018490">
    <property type="entry name" value="cNMP-bd_dom_sf"/>
</dbReference>
<sequence length="254" mass="28808">MATNAREPTSPRAGDGADKLLLKLRLRDGIDAEEEQALRDIIRPPERMAARSVVVREGVPLERSALLVQGILGRSKDMRDGQRQISEIHIPGDFADLHSFTLKRLDQDVIALTECWISWVPHSALQDITERLPHLGRMLWLSTNLDGALHRAWTVSLGRRDALARIAHLLCEMQVRLSVVDMADERSYALPLTQSDLAECVGLTSVHVNRVLRELREQGLVTFRSGRVTIHDIDRLRRVAEFSTDYLFLDKRAR</sequence>
<evidence type="ECO:0000313" key="5">
    <source>
        <dbReference type="EMBL" id="PCE41625.1"/>
    </source>
</evidence>
<dbReference type="PANTHER" id="PTHR24567">
    <property type="entry name" value="CRP FAMILY TRANSCRIPTIONAL REGULATORY PROTEIN"/>
    <property type="match status" value="1"/>
</dbReference>